<organism evidence="1">
    <name type="scientific">viral metagenome</name>
    <dbReference type="NCBI Taxonomy" id="1070528"/>
    <lineage>
        <taxon>unclassified sequences</taxon>
        <taxon>metagenomes</taxon>
        <taxon>organismal metagenomes</taxon>
    </lineage>
</organism>
<sequence length="86" mass="10220">MTLHQQLIIRTVKSVVDAGPYPYMNTWEDYQRAVEDWTWKIRQALAPESLCPRCKYRDECIINTNPYEAEFCLSYLSLSQKVKQDE</sequence>
<gene>
    <name evidence="1" type="ORF">MM171A01434_0001</name>
</gene>
<dbReference type="AlphaFoldDB" id="A0A6M3LUE4"/>
<dbReference type="EMBL" id="MT143620">
    <property type="protein sequence ID" value="QJA98957.1"/>
    <property type="molecule type" value="Genomic_DNA"/>
</dbReference>
<evidence type="ECO:0000313" key="1">
    <source>
        <dbReference type="EMBL" id="QJA98957.1"/>
    </source>
</evidence>
<name>A0A6M3LUE4_9ZZZZ</name>
<reference evidence="1" key="1">
    <citation type="submission" date="2020-03" db="EMBL/GenBank/DDBJ databases">
        <title>The deep terrestrial virosphere.</title>
        <authorList>
            <person name="Holmfeldt K."/>
            <person name="Nilsson E."/>
            <person name="Simone D."/>
            <person name="Lopez-Fernandez M."/>
            <person name="Wu X."/>
            <person name="de Brujin I."/>
            <person name="Lundin D."/>
            <person name="Andersson A."/>
            <person name="Bertilsson S."/>
            <person name="Dopson M."/>
        </authorList>
    </citation>
    <scope>NUCLEOTIDE SEQUENCE</scope>
    <source>
        <strain evidence="1">MM171A01434</strain>
    </source>
</reference>
<protein>
    <submittedName>
        <fullName evidence="1">Uncharacterized protein</fullName>
    </submittedName>
</protein>
<proteinExistence type="predicted"/>
<accession>A0A6M3LUE4</accession>